<dbReference type="EMBL" id="LWQU01000054">
    <property type="protein sequence ID" value="OAN60921.1"/>
    <property type="molecule type" value="Genomic_DNA"/>
</dbReference>
<dbReference type="Proteomes" id="UP000078543">
    <property type="component" value="Unassembled WGS sequence"/>
</dbReference>
<feature type="region of interest" description="Disordered" evidence="1">
    <location>
        <begin position="498"/>
        <end position="542"/>
    </location>
</feature>
<feature type="compositionally biased region" description="Low complexity" evidence="1">
    <location>
        <begin position="517"/>
        <end position="535"/>
    </location>
</feature>
<feature type="region of interest" description="Disordered" evidence="1">
    <location>
        <begin position="111"/>
        <end position="149"/>
    </location>
</feature>
<evidence type="ECO:0000313" key="3">
    <source>
        <dbReference type="Proteomes" id="UP000078543"/>
    </source>
</evidence>
<feature type="compositionally biased region" description="Low complexity" evidence="1">
    <location>
        <begin position="278"/>
        <end position="288"/>
    </location>
</feature>
<feature type="compositionally biased region" description="Pro residues" evidence="1">
    <location>
        <begin position="417"/>
        <end position="429"/>
    </location>
</feature>
<reference evidence="2 3" key="1">
    <citation type="submission" date="2016-04" db="EMBL/GenBank/DDBJ databases">
        <title>Draft genome sequence of freshwater magnetotactic bacteria Magnetospirillum marisnigri SP-1 and Magnetospirillum moscoviense BB-1.</title>
        <authorList>
            <person name="Koziaeva V."/>
            <person name="Dziuba M.V."/>
            <person name="Ivanov T.M."/>
            <person name="Kuznetsov B."/>
            <person name="Grouzdev D.S."/>
        </authorList>
    </citation>
    <scope>NUCLEOTIDE SEQUENCE [LARGE SCALE GENOMIC DNA]</scope>
    <source>
        <strain evidence="2 3">BB-1</strain>
    </source>
</reference>
<keyword evidence="3" id="KW-1185">Reference proteome</keyword>
<evidence type="ECO:0000256" key="1">
    <source>
        <dbReference type="SAM" id="MobiDB-lite"/>
    </source>
</evidence>
<dbReference type="AlphaFoldDB" id="A0A178N128"/>
<gene>
    <name evidence="2" type="ORF">A6A05_06845</name>
</gene>
<sequence length="803" mass="82784">MRGKPDRTGNLPPADIVGMPADHLTELLDQVLAEDEPARPRPSSSGLLAVAEAAAQNLPDKFPDDDSLPSVPDIDSDLLPQLRIAHAVLSNPDLIDGTGANAGTILVEAPQWNRPAPPPARFARRKKATQAEPAPTAELSPPPPPPPLAINLAQEAEAALVLAEVGSRPLTAPGGWTAATDGPGTLDFPDAPPTEYPVSLEAALESVAPEAAAFIPAAKPADMDLLAPGSDLRPEGRSVHPVRRPPPTRPGQSGPDLDLLTNVAAGETGAAGQSDAETPPSLSTTLVTPPRPALASPPRKPLRRPPAVEPVSAEPVEAPPPPPPAPPTTIEMVASPVRTRKRTVAAKPAAGRPPAPSLSQATPSPPVEPPAPSPAVAEAAPPLEPAKAPAPPPSIKASLKPSKRPHAPKAAAAKPAQSPPPVPAAAPVPVVVAPPPAALAPAVALQDKPEPPPARVVEAPVPLPVIPAAAPPVVEPAAPPVVEPAAPPVVEAAAPPVVEPAPQPAAQAPQPAPEPAAPEVALDPAAPEAAPEPVASPSDQPESGLAAWAEAIIAANRDAFGAPIPRVGSGELPPNQEGLEALLADPPPATDFAALDLLTATWGKATAGSDRRALLATAYNLCRNFGLPGKLPMASSRAWRMLDARLFRADISNQLSRIANFIADWQKTQKTFLILEHGEIELIEFLFESLDPATDLDQMASVMNFKVLSNRRMGLIRRIPSRLRKEVNAMLPAGHQQALLMLAHYKALLERLADPNGFAPIVETASKMLEEIDKLMKIAAAAAAPQLPPGQPPGGGQALGRIG</sequence>
<organism evidence="2 3">
    <name type="scientific">Magnetospirillum moscoviense</name>
    <dbReference type="NCBI Taxonomy" id="1437059"/>
    <lineage>
        <taxon>Bacteria</taxon>
        <taxon>Pseudomonadati</taxon>
        <taxon>Pseudomonadota</taxon>
        <taxon>Alphaproteobacteria</taxon>
        <taxon>Rhodospirillales</taxon>
        <taxon>Rhodospirillaceae</taxon>
        <taxon>Magnetospirillum</taxon>
    </lineage>
</organism>
<accession>A0A178N128</accession>
<dbReference type="STRING" id="1437059.A6A05_06845"/>
<evidence type="ECO:0000313" key="2">
    <source>
        <dbReference type="EMBL" id="OAN60921.1"/>
    </source>
</evidence>
<feature type="compositionally biased region" description="Pro residues" evidence="1">
    <location>
        <begin position="317"/>
        <end position="327"/>
    </location>
</feature>
<comment type="caution">
    <text evidence="2">The sequence shown here is derived from an EMBL/GenBank/DDBJ whole genome shotgun (WGS) entry which is preliminary data.</text>
</comment>
<proteinExistence type="predicted"/>
<feature type="compositionally biased region" description="Pro residues" evidence="1">
    <location>
        <begin position="382"/>
        <end position="394"/>
    </location>
</feature>
<name>A0A178N128_9PROT</name>
<feature type="compositionally biased region" description="Pro residues" evidence="1">
    <location>
        <begin position="363"/>
        <end position="373"/>
    </location>
</feature>
<feature type="region of interest" description="Disordered" evidence="1">
    <location>
        <begin position="34"/>
        <end position="75"/>
    </location>
</feature>
<feature type="region of interest" description="Disordered" evidence="1">
    <location>
        <begin position="225"/>
        <end position="429"/>
    </location>
</feature>
<protein>
    <submittedName>
        <fullName evidence="2">Uncharacterized protein</fullName>
    </submittedName>
</protein>